<proteinExistence type="predicted"/>
<reference evidence="2 3" key="1">
    <citation type="submission" date="2016-09" db="EMBL/GenBank/DDBJ databases">
        <title>The draft genome of Dichanthelium oligosanthes: A C3 panicoid grass species.</title>
        <authorList>
            <person name="Studer A.J."/>
            <person name="Schnable J.C."/>
            <person name="Brutnell T.P."/>
        </authorList>
    </citation>
    <scope>NUCLEOTIDE SEQUENCE [LARGE SCALE GENOMIC DNA]</scope>
    <source>
        <strain evidence="3">cv. Kellogg 1175</strain>
        <tissue evidence="2">Leaf</tissue>
    </source>
</reference>
<sequence length="79" mass="8929">LNHKTNHIPNPTTLKKSSNKFGEKAEKTREEISMMCSWLAQKNHKTNLGFDGASCRIHGLNRAPGWFFVPLDLPTPPNE</sequence>
<dbReference type="Proteomes" id="UP000095767">
    <property type="component" value="Unassembled WGS sequence"/>
</dbReference>
<evidence type="ECO:0000256" key="1">
    <source>
        <dbReference type="SAM" id="MobiDB-lite"/>
    </source>
</evidence>
<feature type="region of interest" description="Disordered" evidence="1">
    <location>
        <begin position="1"/>
        <end position="24"/>
    </location>
</feature>
<gene>
    <name evidence="2" type="ORF">BAE44_0016829</name>
</gene>
<dbReference type="EMBL" id="LWDX02046228">
    <property type="protein sequence ID" value="OEL22153.1"/>
    <property type="molecule type" value="Genomic_DNA"/>
</dbReference>
<organism evidence="2 3">
    <name type="scientific">Dichanthelium oligosanthes</name>
    <dbReference type="NCBI Taxonomy" id="888268"/>
    <lineage>
        <taxon>Eukaryota</taxon>
        <taxon>Viridiplantae</taxon>
        <taxon>Streptophyta</taxon>
        <taxon>Embryophyta</taxon>
        <taxon>Tracheophyta</taxon>
        <taxon>Spermatophyta</taxon>
        <taxon>Magnoliopsida</taxon>
        <taxon>Liliopsida</taxon>
        <taxon>Poales</taxon>
        <taxon>Poaceae</taxon>
        <taxon>PACMAD clade</taxon>
        <taxon>Panicoideae</taxon>
        <taxon>Panicodae</taxon>
        <taxon>Paniceae</taxon>
        <taxon>Dichantheliinae</taxon>
        <taxon>Dichanthelium</taxon>
    </lineage>
</organism>
<dbReference type="AlphaFoldDB" id="A0A1E5VAG8"/>
<accession>A0A1E5VAG8</accession>
<comment type="caution">
    <text evidence="2">The sequence shown here is derived from an EMBL/GenBank/DDBJ whole genome shotgun (WGS) entry which is preliminary data.</text>
</comment>
<keyword evidence="3" id="KW-1185">Reference proteome</keyword>
<feature type="non-terminal residue" evidence="2">
    <location>
        <position position="1"/>
    </location>
</feature>
<protein>
    <submittedName>
        <fullName evidence="2">Uncharacterized protein</fullName>
    </submittedName>
</protein>
<evidence type="ECO:0000313" key="3">
    <source>
        <dbReference type="Proteomes" id="UP000095767"/>
    </source>
</evidence>
<name>A0A1E5VAG8_9POAL</name>
<evidence type="ECO:0000313" key="2">
    <source>
        <dbReference type="EMBL" id="OEL22153.1"/>
    </source>
</evidence>
<feature type="compositionally biased region" description="Polar residues" evidence="1">
    <location>
        <begin position="7"/>
        <end position="20"/>
    </location>
</feature>